<accession>A0A1V8TIJ2</accession>
<dbReference type="Proteomes" id="UP000192596">
    <property type="component" value="Unassembled WGS sequence"/>
</dbReference>
<dbReference type="InParanoid" id="A0A1V8TIJ2"/>
<feature type="region of interest" description="Disordered" evidence="1">
    <location>
        <begin position="389"/>
        <end position="409"/>
    </location>
</feature>
<dbReference type="AlphaFoldDB" id="A0A1V8TIJ2"/>
<sequence length="409" mass="47733">MVTLPTTFNAFPSEIISMFIDHLDDIMDLGNLMLASSTVWRHLEQDQSVLTVVDRMLKDGPTHRETSFFIHALAHLRCESPLLETYIDAHGLDFTAYRSWAYMQNPLLGTLPHTMSPAQVRGLLTTSSAISATALRCITLFADRFNAMRPLTEWASFDVYTNDWTHLPAGPRHHVPDTGPLRWGEVQRALKAFWMIQFSRIFFDTFNRGAFDWPQDRMLKISEMTPTEIFGFECYEACLGVGRGDHPWTYFLDVHYIYSCAEEYLDEIKTSSHVSSDRDLPPVQRVEGDDEEWPATSLSMKRFARIFKEIRYRQDGDGFRPWRRLGFAIWDTERLKLAGFINDIRKDPNPDNVHWLTITRSEQLDRTRWLSVIRKEDFRFVQQHRLVAQDSESEEHPSDYDTDTYTWSP</sequence>
<dbReference type="EMBL" id="NAJO01000007">
    <property type="protein sequence ID" value="OQO11197.1"/>
    <property type="molecule type" value="Genomic_DNA"/>
</dbReference>
<dbReference type="OrthoDB" id="4358152at2759"/>
<organism evidence="2 3">
    <name type="scientific">Cryoendolithus antarcticus</name>
    <dbReference type="NCBI Taxonomy" id="1507870"/>
    <lineage>
        <taxon>Eukaryota</taxon>
        <taxon>Fungi</taxon>
        <taxon>Dikarya</taxon>
        <taxon>Ascomycota</taxon>
        <taxon>Pezizomycotina</taxon>
        <taxon>Dothideomycetes</taxon>
        <taxon>Dothideomycetidae</taxon>
        <taxon>Cladosporiales</taxon>
        <taxon>Cladosporiaceae</taxon>
        <taxon>Cryoendolithus</taxon>
    </lineage>
</organism>
<evidence type="ECO:0000313" key="3">
    <source>
        <dbReference type="Proteomes" id="UP000192596"/>
    </source>
</evidence>
<gene>
    <name evidence="2" type="ORF">B0A48_05453</name>
</gene>
<keyword evidence="3" id="KW-1185">Reference proteome</keyword>
<comment type="caution">
    <text evidence="2">The sequence shown here is derived from an EMBL/GenBank/DDBJ whole genome shotgun (WGS) entry which is preliminary data.</text>
</comment>
<reference evidence="3" key="1">
    <citation type="submission" date="2017-03" db="EMBL/GenBank/DDBJ databases">
        <title>Genomes of endolithic fungi from Antarctica.</title>
        <authorList>
            <person name="Coleine C."/>
            <person name="Masonjones S."/>
            <person name="Stajich J.E."/>
        </authorList>
    </citation>
    <scope>NUCLEOTIDE SEQUENCE [LARGE SCALE GENOMIC DNA]</scope>
    <source>
        <strain evidence="3">CCFEE 5527</strain>
    </source>
</reference>
<proteinExistence type="predicted"/>
<evidence type="ECO:0000256" key="1">
    <source>
        <dbReference type="SAM" id="MobiDB-lite"/>
    </source>
</evidence>
<dbReference type="STRING" id="1507870.A0A1V8TIJ2"/>
<evidence type="ECO:0000313" key="2">
    <source>
        <dbReference type="EMBL" id="OQO11197.1"/>
    </source>
</evidence>
<protein>
    <submittedName>
        <fullName evidence="2">Uncharacterized protein</fullName>
    </submittedName>
</protein>
<name>A0A1V8TIJ2_9PEZI</name>